<dbReference type="PANTHER" id="PTHR11787">
    <property type="entry name" value="RAB GDP-DISSOCIATION INHIBITOR"/>
    <property type="match status" value="1"/>
</dbReference>
<reference evidence="3 4" key="1">
    <citation type="journal article" date="2009" name="Science">
        <title>Green evolution and dynamic adaptations revealed by genomes of the marine picoeukaryotes Micromonas.</title>
        <authorList>
            <person name="Worden A.Z."/>
            <person name="Lee J.H."/>
            <person name="Mock T."/>
            <person name="Rouze P."/>
            <person name="Simmons M.P."/>
            <person name="Aerts A.L."/>
            <person name="Allen A.E."/>
            <person name="Cuvelier M.L."/>
            <person name="Derelle E."/>
            <person name="Everett M.V."/>
            <person name="Foulon E."/>
            <person name="Grimwood J."/>
            <person name="Gundlach H."/>
            <person name="Henrissat B."/>
            <person name="Napoli C."/>
            <person name="McDonald S.M."/>
            <person name="Parker M.S."/>
            <person name="Rombauts S."/>
            <person name="Salamov A."/>
            <person name="Von Dassow P."/>
            <person name="Badger J.H."/>
            <person name="Coutinho P.M."/>
            <person name="Demir E."/>
            <person name="Dubchak I."/>
            <person name="Gentemann C."/>
            <person name="Eikrem W."/>
            <person name="Gready J.E."/>
            <person name="John U."/>
            <person name="Lanier W."/>
            <person name="Lindquist E.A."/>
            <person name="Lucas S."/>
            <person name="Mayer K.F."/>
            <person name="Moreau H."/>
            <person name="Not F."/>
            <person name="Otillar R."/>
            <person name="Panaud O."/>
            <person name="Pangilinan J."/>
            <person name="Paulsen I."/>
            <person name="Piegu B."/>
            <person name="Poliakov A."/>
            <person name="Robbens S."/>
            <person name="Schmutz J."/>
            <person name="Toulza E."/>
            <person name="Wyss T."/>
            <person name="Zelensky A."/>
            <person name="Zhou K."/>
            <person name="Armbrust E.V."/>
            <person name="Bhattacharya D."/>
            <person name="Goodenough U.W."/>
            <person name="Van de Peer Y."/>
            <person name="Grigoriev I.V."/>
        </authorList>
    </citation>
    <scope>NUCLEOTIDE SEQUENCE [LARGE SCALE GENOMIC DNA]</scope>
    <source>
        <strain evidence="3 4">CCMP1545</strain>
    </source>
</reference>
<name>C1MSN5_MICPC</name>
<evidence type="ECO:0000313" key="4">
    <source>
        <dbReference type="Proteomes" id="UP000001876"/>
    </source>
</evidence>
<dbReference type="AlphaFoldDB" id="C1MSN5"/>
<dbReference type="GO" id="GO:0016192">
    <property type="term" value="P:vesicle-mediated transport"/>
    <property type="evidence" value="ECO:0007669"/>
    <property type="project" value="TreeGrafter"/>
</dbReference>
<organism evidence="4">
    <name type="scientific">Micromonas pusilla (strain CCMP1545)</name>
    <name type="common">Picoplanktonic green alga</name>
    <dbReference type="NCBI Taxonomy" id="564608"/>
    <lineage>
        <taxon>Eukaryota</taxon>
        <taxon>Viridiplantae</taxon>
        <taxon>Chlorophyta</taxon>
        <taxon>Mamiellophyceae</taxon>
        <taxon>Mamiellales</taxon>
        <taxon>Mamiellaceae</taxon>
        <taxon>Micromonas</taxon>
    </lineage>
</organism>
<dbReference type="Gene3D" id="1.10.405.10">
    <property type="entry name" value="Guanine Nucleotide Dissociation Inhibitor, domain 1"/>
    <property type="match status" value="1"/>
</dbReference>
<comment type="similarity">
    <text evidence="1">Belongs to the Rab GDI family.</text>
</comment>
<accession>C1MSN5</accession>
<dbReference type="eggNOG" id="KOG4405">
    <property type="taxonomic scope" value="Eukaryota"/>
</dbReference>
<evidence type="ECO:0000313" key="3">
    <source>
        <dbReference type="EMBL" id="EEH57161.1"/>
    </source>
</evidence>
<feature type="region of interest" description="Disordered" evidence="2">
    <location>
        <begin position="653"/>
        <end position="699"/>
    </location>
</feature>
<dbReference type="PRINTS" id="PR00891">
    <property type="entry name" value="RABGDIREP"/>
</dbReference>
<dbReference type="Gene3D" id="3.30.519.10">
    <property type="entry name" value="Guanine Nucleotide Dissociation Inhibitor, domain 2"/>
    <property type="match status" value="1"/>
</dbReference>
<dbReference type="GO" id="GO:0005968">
    <property type="term" value="C:Rab-protein geranylgeranyltransferase complex"/>
    <property type="evidence" value="ECO:0007669"/>
    <property type="project" value="TreeGrafter"/>
</dbReference>
<dbReference type="Gene3D" id="3.50.50.60">
    <property type="entry name" value="FAD/NAD(P)-binding domain"/>
    <property type="match status" value="1"/>
</dbReference>
<dbReference type="RefSeq" id="XP_003058706.1">
    <property type="nucleotide sequence ID" value="XM_003058660.1"/>
</dbReference>
<dbReference type="GO" id="GO:0005634">
    <property type="term" value="C:nucleus"/>
    <property type="evidence" value="ECO:0007669"/>
    <property type="project" value="TreeGrafter"/>
</dbReference>
<dbReference type="Proteomes" id="UP000001876">
    <property type="component" value="Unassembled WGS sequence"/>
</dbReference>
<dbReference type="OrthoDB" id="9446342at2759"/>
<dbReference type="GO" id="GO:0005092">
    <property type="term" value="F:GDP-dissociation inhibitor activity"/>
    <property type="evidence" value="ECO:0007669"/>
    <property type="project" value="InterPro"/>
</dbReference>
<dbReference type="GeneID" id="9683794"/>
<feature type="compositionally biased region" description="Basic and acidic residues" evidence="2">
    <location>
        <begin position="129"/>
        <end position="145"/>
    </location>
</feature>
<dbReference type="SUPFAM" id="SSF54373">
    <property type="entry name" value="FAD-linked reductases, C-terminal domain"/>
    <property type="match status" value="1"/>
</dbReference>
<dbReference type="InterPro" id="IPR036188">
    <property type="entry name" value="FAD/NAD-bd_sf"/>
</dbReference>
<evidence type="ECO:0000256" key="2">
    <source>
        <dbReference type="SAM" id="MobiDB-lite"/>
    </source>
</evidence>
<dbReference type="PANTHER" id="PTHR11787:SF4">
    <property type="entry name" value="CHM, RAB ESCORT PROTEIN 1"/>
    <property type="match status" value="1"/>
</dbReference>
<feature type="region of interest" description="Disordered" evidence="2">
    <location>
        <begin position="41"/>
        <end position="81"/>
    </location>
</feature>
<sequence length="699" mass="71021">MTDPEPRLTGDPHPECWDLICVGTGLAEAMLAGCARWTDRSIRQQSSRPRASAPGPVVDADVDPSDRRPPSLPPPSLPLPLRSAAAKAGKSVLHLDASDAYGGAWGVLADAAPHGSGWRLPRDPPASDDAEKVASDAPRENHGEETPPSTPTPTLPLPARGAPVASSTYRGFSALDLSADDDALLAALGGTRRPYALDLAAPKLVYCADGVVDALVASGAHNYCEFKALERTKVWWDGALRDVPASRAEVFRDRGLPPGDKRALMRLLKATWTAAVGGGVEVGTGDPDDVNVAMGAPGSEWGAGGGGGGADVGDGGGAEGGAASALYDGDGDGESFEACLAGARHRLSPKLTAFVAYALALCDARDATAREGFARLTRYLASLGRFGPAAGALLTPNYGVGEFSQAFCRVAAVAGATYVLRAPVKRVVMGVDRDDGETRVVTGVVTAGGQRLRCKAFVASEAAWPEAAADESNSRSKAWASRGVWIVDAPVVADAHQALIVFPPGTVDSAPAASAVRVLQLGSASGMCARGKYALFASTLSENTPSDDGDEGSAARDLRGALELLVDVAGETRDAGAEAAAAAAASTPRPRLVWGCHYRQALGFPGVDESALPANVALCPTPDASIDVDAAVNAAIEAHQRLWGDGVGEMFAGGGGGGGGGGDGGGGEGATGGGGEGDEDEFDALLRDIPGQPKTSDGS</sequence>
<gene>
    <name evidence="3" type="ORF">MICPUCDRAFT_67909</name>
</gene>
<dbReference type="OMA" id="DAPRENH"/>
<dbReference type="SUPFAM" id="SSF51905">
    <property type="entry name" value="FAD/NAD(P)-binding domain"/>
    <property type="match status" value="1"/>
</dbReference>
<dbReference type="GO" id="GO:0005829">
    <property type="term" value="C:cytosol"/>
    <property type="evidence" value="ECO:0007669"/>
    <property type="project" value="TreeGrafter"/>
</dbReference>
<dbReference type="GO" id="GO:0007264">
    <property type="term" value="P:small GTPase-mediated signal transduction"/>
    <property type="evidence" value="ECO:0007669"/>
    <property type="project" value="InterPro"/>
</dbReference>
<feature type="region of interest" description="Disordered" evidence="2">
    <location>
        <begin position="116"/>
        <end position="162"/>
    </location>
</feature>
<dbReference type="KEGG" id="mpp:MICPUCDRAFT_67909"/>
<dbReference type="STRING" id="564608.C1MSN5"/>
<protein>
    <submittedName>
        <fullName evidence="3">Predicted protein</fullName>
    </submittedName>
</protein>
<dbReference type="InterPro" id="IPR018203">
    <property type="entry name" value="GDP_dissociation_inhibitor"/>
</dbReference>
<dbReference type="Pfam" id="PF00996">
    <property type="entry name" value="GDI"/>
    <property type="match status" value="1"/>
</dbReference>
<proteinExistence type="inferred from homology"/>
<keyword evidence="4" id="KW-1185">Reference proteome</keyword>
<evidence type="ECO:0000256" key="1">
    <source>
        <dbReference type="ARBA" id="ARBA00005593"/>
    </source>
</evidence>
<feature type="compositionally biased region" description="Gly residues" evidence="2">
    <location>
        <begin position="653"/>
        <end position="675"/>
    </location>
</feature>
<dbReference type="EMBL" id="GG663739">
    <property type="protein sequence ID" value="EEH57161.1"/>
    <property type="molecule type" value="Genomic_DNA"/>
</dbReference>